<dbReference type="SUPFAM" id="SSF48452">
    <property type="entry name" value="TPR-like"/>
    <property type="match status" value="1"/>
</dbReference>
<proteinExistence type="predicted"/>
<dbReference type="EMBL" id="JAGUCN010000015">
    <property type="protein sequence ID" value="MBS2212410.1"/>
    <property type="molecule type" value="Genomic_DNA"/>
</dbReference>
<feature type="chain" id="PRO_5046739216" evidence="1">
    <location>
        <begin position="24"/>
        <end position="536"/>
    </location>
</feature>
<reference evidence="2 3" key="1">
    <citation type="journal article" date="2014" name="Int. J. Syst. Evol. Microbiol.">
        <title>Carboxylicivirga gen. nov. in the family Marinilabiliaceae with two novel species, Carboxylicivirga mesophila sp. nov. and Carboxylicivirga taeanensis sp. nov., and reclassification of Cytophaga fermentans as Saccharicrinis fermentans gen. nov., comb. nov.</title>
        <authorList>
            <person name="Yang S.H."/>
            <person name="Seo H.S."/>
            <person name="Woo J.H."/>
            <person name="Oh H.M."/>
            <person name="Jang H."/>
            <person name="Lee J.H."/>
            <person name="Kim S.J."/>
            <person name="Kwon K.K."/>
        </authorList>
    </citation>
    <scope>NUCLEOTIDE SEQUENCE [LARGE SCALE GENOMIC DNA]</scope>
    <source>
        <strain evidence="2 3">JCM 18290</strain>
    </source>
</reference>
<protein>
    <submittedName>
        <fullName evidence="2">SusD/RagB family nutrient-binding outer membrane lipoprotein</fullName>
    </submittedName>
</protein>
<keyword evidence="2" id="KW-0449">Lipoprotein</keyword>
<dbReference type="InterPro" id="IPR024302">
    <property type="entry name" value="SusD-like"/>
</dbReference>
<dbReference type="PROSITE" id="PS51257">
    <property type="entry name" value="PROKAR_LIPOPROTEIN"/>
    <property type="match status" value="1"/>
</dbReference>
<evidence type="ECO:0000256" key="1">
    <source>
        <dbReference type="SAM" id="SignalP"/>
    </source>
</evidence>
<feature type="signal peptide" evidence="1">
    <location>
        <begin position="1"/>
        <end position="23"/>
    </location>
</feature>
<dbReference type="Gene3D" id="1.25.40.390">
    <property type="match status" value="1"/>
</dbReference>
<keyword evidence="3" id="KW-1185">Reference proteome</keyword>
<evidence type="ECO:0000313" key="2">
    <source>
        <dbReference type="EMBL" id="MBS2212410.1"/>
    </source>
</evidence>
<dbReference type="InterPro" id="IPR011990">
    <property type="entry name" value="TPR-like_helical_dom_sf"/>
</dbReference>
<dbReference type="Pfam" id="PF12741">
    <property type="entry name" value="SusD-like"/>
    <property type="match status" value="1"/>
</dbReference>
<name>A0ABS5KBP9_9BACT</name>
<dbReference type="Proteomes" id="UP000721861">
    <property type="component" value="Unassembled WGS sequence"/>
</dbReference>
<comment type="caution">
    <text evidence="2">The sequence shown here is derived from an EMBL/GenBank/DDBJ whole genome shotgun (WGS) entry which is preliminary data.</text>
</comment>
<keyword evidence="1" id="KW-0732">Signal</keyword>
<sequence length="536" mass="59166">MKQYIKKLLVLPLAAIFFLGACTDNFEEMNTNSVGISDEDLKADYQFIGVHFPQIQQMIYCNYNWGWGVNWPFQIMQNLNADIYSGYMMTPTPFAGNVNNTTYALVDGWNASAFDYTYAYMMPAVLAVKNKAEVEFPSFYAVSRILKVLGLSRVSTQYGPIIYSQYGESKTGGEYDKESDLYNNFFTDLEEAVAALEKYVEDNPDAQPFAKFDNFFGGDYNKWIKFANSLQLRLAMRIVKVAPELAQQKAEEAIKRGVFTEGDIAQIVANGYTHPVAAISGSWGDISMSAEMESMLSGYQDPRIAAYFNAPADEAVIAAGYEYKGIRQGIAIDDKATYGGHSLLNLAPESPAVLMTAAEVYFLRAEGALRGWEVGGSAEALYEAGVAASFAQHGVGGLEGYLSSEALPAAYVDVKNDANSVAADSEYMNKVSPMWDAADNNEVKLQKIITQKWIAMFPEGIEAWAEYRRTGYPVLFPVVKNDSQGVIDSDNGIKRLNFSVSEKNNNPDGYAKAVQYLGGPDNGATNLWWDVDGPNF</sequence>
<accession>A0ABS5KBP9</accession>
<gene>
    <name evidence="2" type="ORF">KEM09_13420</name>
</gene>
<organism evidence="2 3">
    <name type="scientific">Carboxylicivirga mesophila</name>
    <dbReference type="NCBI Taxonomy" id="1166478"/>
    <lineage>
        <taxon>Bacteria</taxon>
        <taxon>Pseudomonadati</taxon>
        <taxon>Bacteroidota</taxon>
        <taxon>Bacteroidia</taxon>
        <taxon>Marinilabiliales</taxon>
        <taxon>Marinilabiliaceae</taxon>
        <taxon>Carboxylicivirga</taxon>
    </lineage>
</organism>
<evidence type="ECO:0000313" key="3">
    <source>
        <dbReference type="Proteomes" id="UP000721861"/>
    </source>
</evidence>
<dbReference type="RefSeq" id="WP_212229038.1">
    <property type="nucleotide sequence ID" value="NZ_JAGUCN010000015.1"/>
</dbReference>